<accession>F4KVS3</accession>
<protein>
    <recommendedName>
        <fullName evidence="1">DUF2383 domain-containing protein</fullName>
    </recommendedName>
</protein>
<dbReference type="InterPro" id="IPR011971">
    <property type="entry name" value="CHP02284"/>
</dbReference>
<organism evidence="2 3">
    <name type="scientific">Haliscomenobacter hydrossis (strain ATCC 27775 / DSM 1100 / LMG 10767 / O)</name>
    <dbReference type="NCBI Taxonomy" id="760192"/>
    <lineage>
        <taxon>Bacteria</taxon>
        <taxon>Pseudomonadati</taxon>
        <taxon>Bacteroidota</taxon>
        <taxon>Saprospiria</taxon>
        <taxon>Saprospirales</taxon>
        <taxon>Haliscomenobacteraceae</taxon>
        <taxon>Haliscomenobacter</taxon>
    </lineage>
</organism>
<dbReference type="HOGENOM" id="CLU_114531_0_0_10"/>
<dbReference type="Proteomes" id="UP000008461">
    <property type="component" value="Chromosome"/>
</dbReference>
<dbReference type="STRING" id="760192.Halhy_5675"/>
<dbReference type="RefSeq" id="WP_013768027.1">
    <property type="nucleotide sequence ID" value="NC_015510.1"/>
</dbReference>
<evidence type="ECO:0000259" key="1">
    <source>
        <dbReference type="Pfam" id="PF09537"/>
    </source>
</evidence>
<dbReference type="eggNOG" id="COG1633">
    <property type="taxonomic scope" value="Bacteria"/>
</dbReference>
<proteinExistence type="predicted"/>
<gene>
    <name evidence="2" type="ordered locus">Halhy_5675</name>
</gene>
<dbReference type="OrthoDB" id="282393at2"/>
<dbReference type="InterPro" id="IPR016920">
    <property type="entry name" value="UCP029477"/>
</dbReference>
<dbReference type="InterPro" id="IPR019052">
    <property type="entry name" value="DUF2383"/>
</dbReference>
<dbReference type="EMBL" id="CP002691">
    <property type="protein sequence ID" value="AEE53498.1"/>
    <property type="molecule type" value="Genomic_DNA"/>
</dbReference>
<feature type="domain" description="DUF2383" evidence="1">
    <location>
        <begin position="6"/>
        <end position="115"/>
    </location>
</feature>
<reference evidence="2 3" key="1">
    <citation type="journal article" date="2011" name="Stand. Genomic Sci.">
        <title>Complete genome sequence of Haliscomenobacter hydrossis type strain (O).</title>
        <authorList>
            <consortium name="US DOE Joint Genome Institute (JGI-PGF)"/>
            <person name="Daligault H."/>
            <person name="Lapidus A."/>
            <person name="Zeytun A."/>
            <person name="Nolan M."/>
            <person name="Lucas S."/>
            <person name="Del Rio T.G."/>
            <person name="Tice H."/>
            <person name="Cheng J.F."/>
            <person name="Tapia R."/>
            <person name="Han C."/>
            <person name="Goodwin L."/>
            <person name="Pitluck S."/>
            <person name="Liolios K."/>
            <person name="Pagani I."/>
            <person name="Ivanova N."/>
            <person name="Huntemann M."/>
            <person name="Mavromatis K."/>
            <person name="Mikhailova N."/>
            <person name="Pati A."/>
            <person name="Chen A."/>
            <person name="Palaniappan K."/>
            <person name="Land M."/>
            <person name="Hauser L."/>
            <person name="Brambilla E.M."/>
            <person name="Rohde M."/>
            <person name="Verbarg S."/>
            <person name="Goker M."/>
            <person name="Bristow J."/>
            <person name="Eisen J.A."/>
            <person name="Markowitz V."/>
            <person name="Hugenholtz P."/>
            <person name="Kyrpides N.C."/>
            <person name="Klenk H.P."/>
            <person name="Woyke T."/>
        </authorList>
    </citation>
    <scope>NUCLEOTIDE SEQUENCE [LARGE SCALE GENOMIC DNA]</scope>
    <source>
        <strain evidence="3">ATCC 27775 / DSM 1100 / LMG 10767 / O</strain>
    </source>
</reference>
<name>F4KVS3_HALH1</name>
<dbReference type="PIRSF" id="PIRSF029477">
    <property type="entry name" value="UCP029477"/>
    <property type="match status" value="1"/>
</dbReference>
<sequence>MSQEKAIGVLNTLIEINNDRIEGYDTASKETEEADLKTLFFHLSQASLKCKRELVYEIRKLGGTPMEETTSTTGKFYRVWMDIKAAFTGNDRKTILNSCEYGEDVAADTYNEALNNNLEYLSPDQQTLLTKQYLLIKAGHDKIKALRDALVEA</sequence>
<dbReference type="NCBIfam" id="TIGR02284">
    <property type="entry name" value="PA2169 family four-helix-bundle protein"/>
    <property type="match status" value="1"/>
</dbReference>
<evidence type="ECO:0000313" key="2">
    <source>
        <dbReference type="EMBL" id="AEE53498.1"/>
    </source>
</evidence>
<dbReference type="InterPro" id="IPR012347">
    <property type="entry name" value="Ferritin-like"/>
</dbReference>
<keyword evidence="3" id="KW-1185">Reference proteome</keyword>
<dbReference type="InterPro" id="IPR009078">
    <property type="entry name" value="Ferritin-like_SF"/>
</dbReference>
<reference key="2">
    <citation type="submission" date="2011-04" db="EMBL/GenBank/DDBJ databases">
        <title>Complete sequence of chromosome of Haliscomenobacter hydrossis DSM 1100.</title>
        <authorList>
            <consortium name="US DOE Joint Genome Institute (JGI-PGF)"/>
            <person name="Lucas S."/>
            <person name="Han J."/>
            <person name="Lapidus A."/>
            <person name="Bruce D."/>
            <person name="Goodwin L."/>
            <person name="Pitluck S."/>
            <person name="Peters L."/>
            <person name="Kyrpides N."/>
            <person name="Mavromatis K."/>
            <person name="Ivanova N."/>
            <person name="Ovchinnikova G."/>
            <person name="Pagani I."/>
            <person name="Daligault H."/>
            <person name="Detter J.C."/>
            <person name="Han C."/>
            <person name="Land M."/>
            <person name="Hauser L."/>
            <person name="Markowitz V."/>
            <person name="Cheng J.-F."/>
            <person name="Hugenholtz P."/>
            <person name="Woyke T."/>
            <person name="Wu D."/>
            <person name="Verbarg S."/>
            <person name="Frueling A."/>
            <person name="Brambilla E."/>
            <person name="Klenk H.-P."/>
            <person name="Eisen J.A."/>
        </authorList>
    </citation>
    <scope>NUCLEOTIDE SEQUENCE</scope>
    <source>
        <strain>DSM 1100</strain>
    </source>
</reference>
<dbReference type="AlphaFoldDB" id="F4KVS3"/>
<dbReference type="KEGG" id="hhy:Halhy_5675"/>
<dbReference type="Gene3D" id="1.20.1260.10">
    <property type="match status" value="1"/>
</dbReference>
<evidence type="ECO:0000313" key="3">
    <source>
        <dbReference type="Proteomes" id="UP000008461"/>
    </source>
</evidence>
<dbReference type="Pfam" id="PF09537">
    <property type="entry name" value="DUF2383"/>
    <property type="match status" value="1"/>
</dbReference>
<dbReference type="SUPFAM" id="SSF47240">
    <property type="entry name" value="Ferritin-like"/>
    <property type="match status" value="1"/>
</dbReference>